<evidence type="ECO:0000313" key="9">
    <source>
        <dbReference type="RefSeq" id="XP_027192203.1"/>
    </source>
</evidence>
<evidence type="ECO:0000256" key="2">
    <source>
        <dbReference type="ARBA" id="ARBA00022792"/>
    </source>
</evidence>
<dbReference type="InterPro" id="IPR019533">
    <property type="entry name" value="Peptidase_S26"/>
</dbReference>
<protein>
    <submittedName>
        <fullName evidence="8 9">Mitochondrial inner membrane protease subunit 1-like isoform X1</fullName>
    </submittedName>
</protein>
<dbReference type="RefSeq" id="XP_027192202.1">
    <property type="nucleotide sequence ID" value="XM_027336401.1"/>
</dbReference>
<dbReference type="Proteomes" id="UP000087171">
    <property type="component" value="Chromosome Ca7"/>
</dbReference>
<evidence type="ECO:0000259" key="6">
    <source>
        <dbReference type="Pfam" id="PF10502"/>
    </source>
</evidence>
<keyword evidence="2" id="KW-0999">Mitochondrion inner membrane</keyword>
<keyword evidence="7" id="KW-1185">Reference proteome</keyword>
<comment type="subcellular location">
    <subcellularLocation>
        <location evidence="1">Mitochondrion inner membrane</location>
    </subcellularLocation>
</comment>
<keyword evidence="3" id="KW-0378">Hydrolase</keyword>
<dbReference type="GO" id="GO:0006627">
    <property type="term" value="P:protein processing involved in protein targeting to mitochondrion"/>
    <property type="evidence" value="ECO:0007669"/>
    <property type="project" value="TreeGrafter"/>
</dbReference>
<dbReference type="CDD" id="cd06530">
    <property type="entry name" value="S26_SPase_I"/>
    <property type="match status" value="1"/>
</dbReference>
<reference evidence="8 9" key="2">
    <citation type="submission" date="2025-04" db="UniProtKB">
        <authorList>
            <consortium name="RefSeq"/>
        </authorList>
    </citation>
    <scope>IDENTIFICATION</scope>
    <source>
        <tissue evidence="8 9">Etiolated seedlings</tissue>
    </source>
</reference>
<evidence type="ECO:0000256" key="5">
    <source>
        <dbReference type="ARBA" id="ARBA00023136"/>
    </source>
</evidence>
<reference evidence="7" key="1">
    <citation type="journal article" date="2013" name="Nat. Biotechnol.">
        <title>Draft genome sequence of chickpea (Cicer arietinum) provides a resource for trait improvement.</title>
        <authorList>
            <person name="Varshney R.K."/>
            <person name="Song C."/>
            <person name="Saxena R.K."/>
            <person name="Azam S."/>
            <person name="Yu S."/>
            <person name="Sharpe A.G."/>
            <person name="Cannon S."/>
            <person name="Baek J."/>
            <person name="Rosen B.D."/>
            <person name="Tar'an B."/>
            <person name="Millan T."/>
            <person name="Zhang X."/>
            <person name="Ramsay L.D."/>
            <person name="Iwata A."/>
            <person name="Wang Y."/>
            <person name="Nelson W."/>
            <person name="Farmer A.D."/>
            <person name="Gaur P.M."/>
            <person name="Soderlund C."/>
            <person name="Penmetsa R.V."/>
            <person name="Xu C."/>
            <person name="Bharti A.K."/>
            <person name="He W."/>
            <person name="Winter P."/>
            <person name="Zhao S."/>
            <person name="Hane J.K."/>
            <person name="Carrasquilla-Garcia N."/>
            <person name="Condie J.A."/>
            <person name="Upadhyaya H.D."/>
            <person name="Luo M.C."/>
            <person name="Thudi M."/>
            <person name="Gowda C.L."/>
            <person name="Singh N.P."/>
            <person name="Lichtenzveig J."/>
            <person name="Gali K.K."/>
            <person name="Rubio J."/>
            <person name="Nadarajan N."/>
            <person name="Dolezel J."/>
            <person name="Bansal K.C."/>
            <person name="Xu X."/>
            <person name="Edwards D."/>
            <person name="Zhang G."/>
            <person name="Kahl G."/>
            <person name="Gil J."/>
            <person name="Singh K.B."/>
            <person name="Datta S.K."/>
            <person name="Jackson S.A."/>
            <person name="Wang J."/>
            <person name="Cook D.R."/>
        </authorList>
    </citation>
    <scope>NUCLEOTIDE SEQUENCE [LARGE SCALE GENOMIC DNA]</scope>
    <source>
        <strain evidence="7">cv. CDC Frontier</strain>
    </source>
</reference>
<dbReference type="GO" id="GO:0042720">
    <property type="term" value="C:mitochondrial inner membrane peptidase complex"/>
    <property type="evidence" value="ECO:0007669"/>
    <property type="project" value="TreeGrafter"/>
</dbReference>
<gene>
    <name evidence="8 9 10 11" type="primary">LOC101492717</name>
</gene>
<accession>A0A3Q7YDC9</accession>
<sequence>MGPFRSIITEACEKAFILTKLFCFLHVTDTYLIDPVMTYGPSMLPAIGLSPSLFLTERISTRFGKLAQGDIIVLRNPQNPRRTNSKRLVGLEGDTITYVSSSENSDMHETVVTWHSFGFFILRMSLVFSDINGFWSKEATFGYKVITHIIATILDILVQFLMALLRVSYFGGYGHLKILDRSGKNDLKISIIGLAQHILRPKTNYNMRSIMLKIIFLMIR</sequence>
<dbReference type="Pfam" id="PF10502">
    <property type="entry name" value="Peptidase_S26"/>
    <property type="match status" value="1"/>
</dbReference>
<dbReference type="Gene3D" id="2.10.109.10">
    <property type="entry name" value="Umud Fragment, subunit A"/>
    <property type="match status" value="1"/>
</dbReference>
<keyword evidence="4" id="KW-0496">Mitochondrion</keyword>
<organism evidence="7 8">
    <name type="scientific">Cicer arietinum</name>
    <name type="common">Chickpea</name>
    <name type="synonym">Garbanzo</name>
    <dbReference type="NCBI Taxonomy" id="3827"/>
    <lineage>
        <taxon>Eukaryota</taxon>
        <taxon>Viridiplantae</taxon>
        <taxon>Streptophyta</taxon>
        <taxon>Embryophyta</taxon>
        <taxon>Tracheophyta</taxon>
        <taxon>Spermatophyta</taxon>
        <taxon>Magnoliopsida</taxon>
        <taxon>eudicotyledons</taxon>
        <taxon>Gunneridae</taxon>
        <taxon>Pentapetalae</taxon>
        <taxon>rosids</taxon>
        <taxon>fabids</taxon>
        <taxon>Fabales</taxon>
        <taxon>Fabaceae</taxon>
        <taxon>Papilionoideae</taxon>
        <taxon>50 kb inversion clade</taxon>
        <taxon>NPAAA clade</taxon>
        <taxon>Hologalegina</taxon>
        <taxon>IRL clade</taxon>
        <taxon>Cicereae</taxon>
        <taxon>Cicer</taxon>
    </lineage>
</organism>
<dbReference type="RefSeq" id="XP_027192205.1">
    <property type="nucleotide sequence ID" value="XM_027336404.1"/>
</dbReference>
<evidence type="ECO:0000256" key="3">
    <source>
        <dbReference type="ARBA" id="ARBA00022801"/>
    </source>
</evidence>
<evidence type="ECO:0000313" key="8">
    <source>
        <dbReference type="RefSeq" id="XP_027192202.1"/>
    </source>
</evidence>
<dbReference type="RefSeq" id="XP_027192204.1">
    <property type="nucleotide sequence ID" value="XM_027336403.1"/>
</dbReference>
<evidence type="ECO:0000313" key="10">
    <source>
        <dbReference type="RefSeq" id="XP_027192204.1"/>
    </source>
</evidence>
<dbReference type="SUPFAM" id="SSF51306">
    <property type="entry name" value="LexA/Signal peptidase"/>
    <property type="match status" value="1"/>
</dbReference>
<dbReference type="STRING" id="3827.A0A3Q7YDC9"/>
<feature type="domain" description="Peptidase S26" evidence="6">
    <location>
        <begin position="21"/>
        <end position="99"/>
    </location>
</feature>
<dbReference type="PANTHER" id="PTHR12383">
    <property type="entry name" value="PROTEASE FAMILY S26 MITOCHONDRIAL INNER MEMBRANE PROTEASE-RELATED"/>
    <property type="match status" value="1"/>
</dbReference>
<dbReference type="OrthoDB" id="308440at2759"/>
<dbReference type="AlphaFoldDB" id="A0A3Q7YDC9"/>
<proteinExistence type="predicted"/>
<evidence type="ECO:0000256" key="4">
    <source>
        <dbReference type="ARBA" id="ARBA00023128"/>
    </source>
</evidence>
<dbReference type="GO" id="GO:0006465">
    <property type="term" value="P:signal peptide processing"/>
    <property type="evidence" value="ECO:0007669"/>
    <property type="project" value="InterPro"/>
</dbReference>
<evidence type="ECO:0000256" key="1">
    <source>
        <dbReference type="ARBA" id="ARBA00004273"/>
    </source>
</evidence>
<dbReference type="PANTHER" id="PTHR12383:SF36">
    <property type="entry name" value="MITOCHONDRIAL ATP-INDEPENDENT INNER MEMBRANE PROTEASE SUBUNIT 1B-RELATED"/>
    <property type="match status" value="1"/>
</dbReference>
<dbReference type="InterPro" id="IPR036286">
    <property type="entry name" value="LexA/Signal_pep-like_sf"/>
</dbReference>
<dbReference type="RefSeq" id="XP_027192203.1">
    <property type="nucleotide sequence ID" value="XM_027336402.1"/>
</dbReference>
<keyword evidence="5" id="KW-0472">Membrane</keyword>
<name>A0A3Q7YDC9_CICAR</name>
<dbReference type="GO" id="GO:0004252">
    <property type="term" value="F:serine-type endopeptidase activity"/>
    <property type="evidence" value="ECO:0007669"/>
    <property type="project" value="InterPro"/>
</dbReference>
<evidence type="ECO:0000313" key="11">
    <source>
        <dbReference type="RefSeq" id="XP_027192205.1"/>
    </source>
</evidence>
<dbReference type="InterPro" id="IPR052064">
    <property type="entry name" value="Mito_IMP1_subunit"/>
</dbReference>
<evidence type="ECO:0000313" key="7">
    <source>
        <dbReference type="Proteomes" id="UP000087171"/>
    </source>
</evidence>